<reference evidence="5 6" key="1">
    <citation type="submission" date="2021-01" db="EMBL/GenBank/DDBJ databases">
        <title>Biogeographic distribution of Paracoccus.</title>
        <authorList>
            <person name="Hollensteiner J."/>
            <person name="Leineberger J."/>
            <person name="Brinkhoff T."/>
            <person name="Daniel R."/>
        </authorList>
    </citation>
    <scope>NUCLEOTIDE SEQUENCE [LARGE SCALE GENOMIC DNA]</scope>
    <source>
        <strain evidence="5 6">LMG25392</strain>
    </source>
</reference>
<evidence type="ECO:0000256" key="3">
    <source>
        <dbReference type="ARBA" id="ARBA00022679"/>
    </source>
</evidence>
<proteinExistence type="inferred from homology"/>
<evidence type="ECO:0000259" key="4">
    <source>
        <dbReference type="Pfam" id="PF00535"/>
    </source>
</evidence>
<keyword evidence="2" id="KW-0328">Glycosyltransferase</keyword>
<evidence type="ECO:0000256" key="2">
    <source>
        <dbReference type="ARBA" id="ARBA00022676"/>
    </source>
</evidence>
<dbReference type="RefSeq" id="WP_272859885.1">
    <property type="nucleotide sequence ID" value="NZ_CP067134.1"/>
</dbReference>
<sequence length="300" mass="33590">MQTLTSTAAVIVTYNRSDKLMRVLDALAAQTLMPDLIFVVDNASTDDTRERVTARARTMPNLRYLGLPKNVGGAGGFHEGIKAAYAAGSSYLWVSDDDAYPQPDAIQKLLDAIGAFETENGWRPSFACSRVEWIDNTMCEMNTPGPAWDWPRFVSPGKAWALVNSCSFVSVLIPRWAVAAHGLPIAEYFIWFDDAEYTRRLSRSYPGIFVPESRVIHDTPENKGVNYGLVTPKSLWKFEYGARNETSFRRREQGLPGVAAFFWGVRSQMRAGQVPGRLRRRIYAAILRGLTFRPAIAQVD</sequence>
<feature type="domain" description="Glycosyltransferase 2-like" evidence="4">
    <location>
        <begin position="10"/>
        <end position="120"/>
    </location>
</feature>
<comment type="similarity">
    <text evidence="1">Belongs to the glycosyltransferase 2 family.</text>
</comment>
<dbReference type="SUPFAM" id="SSF53448">
    <property type="entry name" value="Nucleotide-diphospho-sugar transferases"/>
    <property type="match status" value="1"/>
</dbReference>
<dbReference type="EMBL" id="CP067134">
    <property type="protein sequence ID" value="WCR11768.1"/>
    <property type="molecule type" value="Genomic_DNA"/>
</dbReference>
<dbReference type="Gene3D" id="3.90.550.10">
    <property type="entry name" value="Spore Coat Polysaccharide Biosynthesis Protein SpsA, Chain A"/>
    <property type="match status" value="1"/>
</dbReference>
<gene>
    <name evidence="5" type="ORF">JHW45_05195</name>
</gene>
<evidence type="ECO:0000256" key="1">
    <source>
        <dbReference type="ARBA" id="ARBA00006739"/>
    </source>
</evidence>
<protein>
    <submittedName>
        <fullName evidence="5">Glycosyltransferase family 2 protein</fullName>
    </submittedName>
</protein>
<dbReference type="CDD" id="cd04185">
    <property type="entry name" value="GT_2_like_b"/>
    <property type="match status" value="1"/>
</dbReference>
<organism evidence="5 6">
    <name type="scientific">Paracoccus stylophorae</name>
    <dbReference type="NCBI Taxonomy" id="659350"/>
    <lineage>
        <taxon>Bacteria</taxon>
        <taxon>Pseudomonadati</taxon>
        <taxon>Pseudomonadota</taxon>
        <taxon>Alphaproteobacteria</taxon>
        <taxon>Rhodobacterales</taxon>
        <taxon>Paracoccaceae</taxon>
        <taxon>Paracoccus</taxon>
    </lineage>
</organism>
<evidence type="ECO:0000313" key="6">
    <source>
        <dbReference type="Proteomes" id="UP001218412"/>
    </source>
</evidence>
<keyword evidence="3" id="KW-0808">Transferase</keyword>
<dbReference type="InterPro" id="IPR029044">
    <property type="entry name" value="Nucleotide-diphossugar_trans"/>
</dbReference>
<name>A0ABY7SZA3_9RHOB</name>
<dbReference type="PANTHER" id="PTHR43179:SF12">
    <property type="entry name" value="GALACTOFURANOSYLTRANSFERASE GLFT2"/>
    <property type="match status" value="1"/>
</dbReference>
<dbReference type="PANTHER" id="PTHR43179">
    <property type="entry name" value="RHAMNOSYLTRANSFERASE WBBL"/>
    <property type="match status" value="1"/>
</dbReference>
<dbReference type="InterPro" id="IPR001173">
    <property type="entry name" value="Glyco_trans_2-like"/>
</dbReference>
<accession>A0ABY7SZA3</accession>
<evidence type="ECO:0000313" key="5">
    <source>
        <dbReference type="EMBL" id="WCR11768.1"/>
    </source>
</evidence>
<dbReference type="Proteomes" id="UP001218412">
    <property type="component" value="Chromosome"/>
</dbReference>
<dbReference type="Pfam" id="PF00535">
    <property type="entry name" value="Glycos_transf_2"/>
    <property type="match status" value="1"/>
</dbReference>
<keyword evidence="6" id="KW-1185">Reference proteome</keyword>